<proteinExistence type="predicted"/>
<accession>A0ABZ1B8X2</accession>
<dbReference type="RefSeq" id="WP_324277141.1">
    <property type="nucleotide sequence ID" value="NZ_CP141261.1"/>
</dbReference>
<evidence type="ECO:0000313" key="1">
    <source>
        <dbReference type="EMBL" id="WRL65824.1"/>
    </source>
</evidence>
<keyword evidence="2" id="KW-1185">Reference proteome</keyword>
<sequence>MKELQCRDAGFDCDAVVRAESVEDVLAQAGPHAKEAHGVDVTPEMAGQLRTLVRDA</sequence>
<organism evidence="1 2">
    <name type="scientific">Blastococcus brunescens</name>
    <dbReference type="NCBI Taxonomy" id="1564165"/>
    <lineage>
        <taxon>Bacteria</taxon>
        <taxon>Bacillati</taxon>
        <taxon>Actinomycetota</taxon>
        <taxon>Actinomycetes</taxon>
        <taxon>Geodermatophilales</taxon>
        <taxon>Geodermatophilaceae</taxon>
        <taxon>Blastococcus</taxon>
    </lineage>
</organism>
<dbReference type="EMBL" id="CP141261">
    <property type="protein sequence ID" value="WRL65824.1"/>
    <property type="molecule type" value="Genomic_DNA"/>
</dbReference>
<dbReference type="Pfam" id="PF06348">
    <property type="entry name" value="DUF1059"/>
    <property type="match status" value="1"/>
</dbReference>
<evidence type="ECO:0000313" key="2">
    <source>
        <dbReference type="Proteomes" id="UP001324287"/>
    </source>
</evidence>
<protein>
    <submittedName>
        <fullName evidence="1">DUF1059 domain-containing protein</fullName>
    </submittedName>
</protein>
<dbReference type="InterPro" id="IPR009409">
    <property type="entry name" value="DUF1059"/>
</dbReference>
<dbReference type="Proteomes" id="UP001324287">
    <property type="component" value="Chromosome"/>
</dbReference>
<gene>
    <name evidence="1" type="ORF">U6N30_09800</name>
</gene>
<reference evidence="1 2" key="1">
    <citation type="submission" date="2023-12" db="EMBL/GenBank/DDBJ databases">
        <title>Blastococcus brunescens sp. nov., an actonobacterium isolated from sandstone collected in sahara desert.</title>
        <authorList>
            <person name="Gtari M."/>
            <person name="Ghodhbane F."/>
        </authorList>
    </citation>
    <scope>NUCLEOTIDE SEQUENCE [LARGE SCALE GENOMIC DNA]</scope>
    <source>
        <strain evidence="1 2">BMG 8361</strain>
    </source>
</reference>
<name>A0ABZ1B8X2_9ACTN</name>